<dbReference type="EMBL" id="BJZQ01000015">
    <property type="protein sequence ID" value="GEO90201.1"/>
    <property type="molecule type" value="Genomic_DNA"/>
</dbReference>
<sequence length="416" mass="45555">MRIALLSYRSKQHSGGQGVYVRNLSAGLADLGHEVTIFSGQPYPEDLHPGVRLEKVPSLDLYRDDDPFRTPRLREFRDWIDVLEYLQMVTAAFPEPLTFSLRARRLDLSGFDVVHDNQSLGFGLLSINARQPFLATIHHPISRDRALDIAAAPLRKQFTTRRWYAFVRMQAFVARRIRTILGVSSASAADTVADFRLEPEQMTVVPLGVDTDLFSPSDARVPGRLVVVASADSPLKGLSHFLDAAAKLSTDRDIDVQLVSNLDPDGPAHQRIHHGDLAGIVTVHSGISDEELAALISSAQVMVVPSLYEGFSLPAVEAMSCGTPLVASAAGALPEVVGDAGVLVEPGDVEQLVTEVGRLLDDPDERDRLSAVARERALTRFSWIAVARATAQTYEKVIGDHRARPSRDGRNPHADR</sequence>
<dbReference type="AlphaFoldDB" id="A0A512HXM5"/>
<evidence type="ECO:0000313" key="6">
    <source>
        <dbReference type="Proteomes" id="UP000321769"/>
    </source>
</evidence>
<dbReference type="SUPFAM" id="SSF53756">
    <property type="entry name" value="UDP-Glycosyltransferase/glycogen phosphorylase"/>
    <property type="match status" value="1"/>
</dbReference>
<evidence type="ECO:0000259" key="3">
    <source>
        <dbReference type="Pfam" id="PF00534"/>
    </source>
</evidence>
<feature type="domain" description="Glycosyltransferase subfamily 4-like N-terminal" evidence="4">
    <location>
        <begin position="15"/>
        <end position="212"/>
    </location>
</feature>
<gene>
    <name evidence="5" type="ORF">AFL01nite_25280</name>
</gene>
<dbReference type="RefSeq" id="WP_146828066.1">
    <property type="nucleotide sequence ID" value="NZ_BAAAYQ010000005.1"/>
</dbReference>
<keyword evidence="1" id="KW-0328">Glycosyltransferase</keyword>
<dbReference type="Pfam" id="PF00534">
    <property type="entry name" value="Glycos_transf_1"/>
    <property type="match status" value="1"/>
</dbReference>
<dbReference type="Pfam" id="PF13439">
    <property type="entry name" value="Glyco_transf_4"/>
    <property type="match status" value="1"/>
</dbReference>
<dbReference type="InterPro" id="IPR001296">
    <property type="entry name" value="Glyco_trans_1"/>
</dbReference>
<proteinExistence type="predicted"/>
<feature type="domain" description="Glycosyl transferase family 1" evidence="3">
    <location>
        <begin position="224"/>
        <end position="376"/>
    </location>
</feature>
<dbReference type="GO" id="GO:0009103">
    <property type="term" value="P:lipopolysaccharide biosynthetic process"/>
    <property type="evidence" value="ECO:0007669"/>
    <property type="project" value="TreeGrafter"/>
</dbReference>
<evidence type="ECO:0000259" key="4">
    <source>
        <dbReference type="Pfam" id="PF13439"/>
    </source>
</evidence>
<evidence type="ECO:0000313" key="5">
    <source>
        <dbReference type="EMBL" id="GEO90201.1"/>
    </source>
</evidence>
<keyword evidence="2 5" id="KW-0808">Transferase</keyword>
<dbReference type="InterPro" id="IPR028098">
    <property type="entry name" value="Glyco_trans_4-like_N"/>
</dbReference>
<dbReference type="PANTHER" id="PTHR46401:SF2">
    <property type="entry name" value="GLYCOSYLTRANSFERASE WBBK-RELATED"/>
    <property type="match status" value="1"/>
</dbReference>
<keyword evidence="6" id="KW-1185">Reference proteome</keyword>
<reference evidence="5 6" key="1">
    <citation type="submission" date="2019-07" db="EMBL/GenBank/DDBJ databases">
        <title>Whole genome shotgun sequence of Aeromicrobium flavum NBRC 107625.</title>
        <authorList>
            <person name="Hosoyama A."/>
            <person name="Uohara A."/>
            <person name="Ohji S."/>
            <person name="Ichikawa N."/>
        </authorList>
    </citation>
    <scope>NUCLEOTIDE SEQUENCE [LARGE SCALE GENOMIC DNA]</scope>
    <source>
        <strain evidence="5 6">NBRC 107625</strain>
    </source>
</reference>
<evidence type="ECO:0000256" key="2">
    <source>
        <dbReference type="ARBA" id="ARBA00022679"/>
    </source>
</evidence>
<accession>A0A512HXM5</accession>
<dbReference type="GO" id="GO:0016757">
    <property type="term" value="F:glycosyltransferase activity"/>
    <property type="evidence" value="ECO:0007669"/>
    <property type="project" value="UniProtKB-KW"/>
</dbReference>
<protein>
    <submittedName>
        <fullName evidence="5">Glycosyl transferase family 1</fullName>
    </submittedName>
</protein>
<organism evidence="5 6">
    <name type="scientific">Aeromicrobium flavum</name>
    <dbReference type="NCBI Taxonomy" id="416568"/>
    <lineage>
        <taxon>Bacteria</taxon>
        <taxon>Bacillati</taxon>
        <taxon>Actinomycetota</taxon>
        <taxon>Actinomycetes</taxon>
        <taxon>Propionibacteriales</taxon>
        <taxon>Nocardioidaceae</taxon>
        <taxon>Aeromicrobium</taxon>
    </lineage>
</organism>
<name>A0A512HXM5_9ACTN</name>
<comment type="caution">
    <text evidence="5">The sequence shown here is derived from an EMBL/GenBank/DDBJ whole genome shotgun (WGS) entry which is preliminary data.</text>
</comment>
<dbReference type="PANTHER" id="PTHR46401">
    <property type="entry name" value="GLYCOSYLTRANSFERASE WBBK-RELATED"/>
    <property type="match status" value="1"/>
</dbReference>
<dbReference type="OrthoDB" id="8555507at2"/>
<evidence type="ECO:0000256" key="1">
    <source>
        <dbReference type="ARBA" id="ARBA00022676"/>
    </source>
</evidence>
<dbReference type="Proteomes" id="UP000321769">
    <property type="component" value="Unassembled WGS sequence"/>
</dbReference>
<dbReference type="CDD" id="cd03801">
    <property type="entry name" value="GT4_PimA-like"/>
    <property type="match status" value="1"/>
</dbReference>
<dbReference type="Gene3D" id="3.40.50.2000">
    <property type="entry name" value="Glycogen Phosphorylase B"/>
    <property type="match status" value="2"/>
</dbReference>